<evidence type="ECO:0000256" key="1">
    <source>
        <dbReference type="SAM" id="Coils"/>
    </source>
</evidence>
<evidence type="ECO:0000256" key="2">
    <source>
        <dbReference type="SAM" id="MobiDB-lite"/>
    </source>
</evidence>
<protein>
    <submittedName>
        <fullName evidence="3">Uncharacterized protein</fullName>
    </submittedName>
</protein>
<feature type="region of interest" description="Disordered" evidence="2">
    <location>
        <begin position="366"/>
        <end position="390"/>
    </location>
</feature>
<keyword evidence="1" id="KW-0175">Coiled coil</keyword>
<feature type="coiled-coil region" evidence="1">
    <location>
        <begin position="243"/>
        <end position="307"/>
    </location>
</feature>
<gene>
    <name evidence="3" type="ORF">GIB67_031243</name>
</gene>
<proteinExistence type="predicted"/>
<evidence type="ECO:0000313" key="4">
    <source>
        <dbReference type="Proteomes" id="UP000541444"/>
    </source>
</evidence>
<dbReference type="Proteomes" id="UP000541444">
    <property type="component" value="Unassembled WGS sequence"/>
</dbReference>
<sequence length="424" mass="48027">MAEERDRRDNRARYSKDHHEGKQKDVPVKRDDANICLKGPSFQKPRVNINSRLSPSHKPYSFAEREESIYRERKSSNFNRIPPFYYGFPVKNDALLSEVKVVTGNDDYCSSSTEVIEDEFLCYLNQVAYGLSIPLTFFQNGVMNALKSCPGQLNGNVFEMMREKRLNSIVEKVQGAHQNRAIATSSSAYDDIMEIHACAAASSKGVNLKAVEQEALDLAKRDPIRLDTQIRSSISQKSAAEVLKVAAAHRAEYEAEKASLAEQLKKLTALCEQLQKEMEVVRLRGKVSEMEKALSRARDSINRTQQKKYLTPKRGKRATDHERQIADVIVFYGGELERVENEFRRYISSCGKDVEVENDRVTNMWFAKGNEGGGTSTSKPRAEKSGEEEAENLLPHTWHKTRPQEVVIFNEPLQVDASSSRVQS</sequence>
<dbReference type="EMBL" id="JACGCM010000723">
    <property type="protein sequence ID" value="KAF6167660.1"/>
    <property type="molecule type" value="Genomic_DNA"/>
</dbReference>
<comment type="caution">
    <text evidence="3">The sequence shown here is derived from an EMBL/GenBank/DDBJ whole genome shotgun (WGS) entry which is preliminary data.</text>
</comment>
<reference evidence="3 4" key="1">
    <citation type="journal article" date="2020" name="IScience">
        <title>Genome Sequencing of the Endangered Kingdonia uniflora (Circaeasteraceae, Ranunculales) Reveals Potential Mechanisms of Evolutionary Specialization.</title>
        <authorList>
            <person name="Sun Y."/>
            <person name="Deng T."/>
            <person name="Zhang A."/>
            <person name="Moore M.J."/>
            <person name="Landis J.B."/>
            <person name="Lin N."/>
            <person name="Zhang H."/>
            <person name="Zhang X."/>
            <person name="Huang J."/>
            <person name="Zhang X."/>
            <person name="Sun H."/>
            <person name="Wang H."/>
        </authorList>
    </citation>
    <scope>NUCLEOTIDE SEQUENCE [LARGE SCALE GENOMIC DNA]</scope>
    <source>
        <strain evidence="3">TB1705</strain>
        <tissue evidence="3">Leaf</tissue>
    </source>
</reference>
<name>A0A7J7NKX1_9MAGN</name>
<evidence type="ECO:0000313" key="3">
    <source>
        <dbReference type="EMBL" id="KAF6167660.1"/>
    </source>
</evidence>
<dbReference type="AlphaFoldDB" id="A0A7J7NKX1"/>
<accession>A0A7J7NKX1</accession>
<feature type="region of interest" description="Disordered" evidence="2">
    <location>
        <begin position="1"/>
        <end position="30"/>
    </location>
</feature>
<keyword evidence="4" id="KW-1185">Reference proteome</keyword>
<organism evidence="3 4">
    <name type="scientific">Kingdonia uniflora</name>
    <dbReference type="NCBI Taxonomy" id="39325"/>
    <lineage>
        <taxon>Eukaryota</taxon>
        <taxon>Viridiplantae</taxon>
        <taxon>Streptophyta</taxon>
        <taxon>Embryophyta</taxon>
        <taxon>Tracheophyta</taxon>
        <taxon>Spermatophyta</taxon>
        <taxon>Magnoliopsida</taxon>
        <taxon>Ranunculales</taxon>
        <taxon>Circaeasteraceae</taxon>
        <taxon>Kingdonia</taxon>
    </lineage>
</organism>